<keyword evidence="4" id="KW-0274">FAD</keyword>
<evidence type="ECO:0000313" key="8">
    <source>
        <dbReference type="Proteomes" id="UP001358417"/>
    </source>
</evidence>
<dbReference type="PANTHER" id="PTHR10961:SF46">
    <property type="entry name" value="PEROXISOMAL SARCOSINE OXIDASE"/>
    <property type="match status" value="1"/>
</dbReference>
<evidence type="ECO:0000256" key="5">
    <source>
        <dbReference type="ARBA" id="ARBA00023002"/>
    </source>
</evidence>
<dbReference type="RefSeq" id="XP_064706026.1">
    <property type="nucleotide sequence ID" value="XM_064846416.1"/>
</dbReference>
<evidence type="ECO:0000259" key="6">
    <source>
        <dbReference type="Pfam" id="PF01266"/>
    </source>
</evidence>
<sequence>MATTTSTNIPPTPQHILIIGAGEFGLATTLSLLSNPTYSNTRISIVDSSPQLPNPSGSSVDANRIVRADYASTPYSKLALEVQELWRDTTPDGWGGEGRYHEPGFVLTADQGHGAYVQKSLDNVRAFAAADVSGGGDLTKIRELHGHVEIQAATGYEGVSGDHGYVNGNSGWADAEACVAFALRRVERERGDRVAIYSGAKVDRLLFSDDHGVTGVELQDGRQMHADLTVLTAGAWSPSLIDLQGRCLATGQAVAFIDITEDEQEAMAHRPVVMNWSQGMFIIPPRDRKLKIARHGYGYRNLVKIPRKKLQPDAGNAGDDEDDSIIEVSVPEVAVPIPLEAEDAIREAMGVLVPHMKDRPFTRTRICWYCDTPSGDFLMTYHPHHKNLFIATGGSGHGFKFFPVIGDKIVDALQGKLDPELAELWRWRTPEDLKRDMDGETFLGCDDGSRAGRKGMILAEEAKRTRT</sequence>
<dbReference type="GO" id="GO:0004657">
    <property type="term" value="F:proline dehydrogenase activity"/>
    <property type="evidence" value="ECO:0007669"/>
    <property type="project" value="TreeGrafter"/>
</dbReference>
<dbReference type="Proteomes" id="UP001358417">
    <property type="component" value="Unassembled WGS sequence"/>
</dbReference>
<comment type="cofactor">
    <cofactor evidence="1">
        <name>FAD</name>
        <dbReference type="ChEBI" id="CHEBI:57692"/>
    </cofactor>
</comment>
<comment type="similarity">
    <text evidence="2">Belongs to the MSOX/MTOX family.</text>
</comment>
<protein>
    <recommendedName>
        <fullName evidence="6">FAD dependent oxidoreductase domain-containing protein</fullName>
    </recommendedName>
</protein>
<evidence type="ECO:0000256" key="2">
    <source>
        <dbReference type="ARBA" id="ARBA00010989"/>
    </source>
</evidence>
<proteinExistence type="inferred from homology"/>
<dbReference type="SUPFAM" id="SSF51905">
    <property type="entry name" value="FAD/NAD(P)-binding domain"/>
    <property type="match status" value="1"/>
</dbReference>
<dbReference type="InterPro" id="IPR006076">
    <property type="entry name" value="FAD-dep_OxRdtase"/>
</dbReference>
<dbReference type="GO" id="GO:0050031">
    <property type="term" value="F:L-pipecolate oxidase activity"/>
    <property type="evidence" value="ECO:0007669"/>
    <property type="project" value="TreeGrafter"/>
</dbReference>
<organism evidence="7 8">
    <name type="scientific">Exophiala bonariae</name>
    <dbReference type="NCBI Taxonomy" id="1690606"/>
    <lineage>
        <taxon>Eukaryota</taxon>
        <taxon>Fungi</taxon>
        <taxon>Dikarya</taxon>
        <taxon>Ascomycota</taxon>
        <taxon>Pezizomycotina</taxon>
        <taxon>Eurotiomycetes</taxon>
        <taxon>Chaetothyriomycetidae</taxon>
        <taxon>Chaetothyriales</taxon>
        <taxon>Herpotrichiellaceae</taxon>
        <taxon>Exophiala</taxon>
    </lineage>
</organism>
<dbReference type="EMBL" id="JAVRRD010000014">
    <property type="protein sequence ID" value="KAK5052012.1"/>
    <property type="molecule type" value="Genomic_DNA"/>
</dbReference>
<name>A0AAV9NCJ5_9EURO</name>
<dbReference type="Gene3D" id="3.50.50.60">
    <property type="entry name" value="FAD/NAD(P)-binding domain"/>
    <property type="match status" value="1"/>
</dbReference>
<dbReference type="GO" id="GO:0050660">
    <property type="term" value="F:flavin adenine dinucleotide binding"/>
    <property type="evidence" value="ECO:0007669"/>
    <property type="project" value="InterPro"/>
</dbReference>
<dbReference type="PANTHER" id="PTHR10961">
    <property type="entry name" value="PEROXISOMAL SARCOSINE OXIDASE"/>
    <property type="match status" value="1"/>
</dbReference>
<dbReference type="GO" id="GO:0008115">
    <property type="term" value="F:sarcosine oxidase activity"/>
    <property type="evidence" value="ECO:0007669"/>
    <property type="project" value="TreeGrafter"/>
</dbReference>
<evidence type="ECO:0000256" key="1">
    <source>
        <dbReference type="ARBA" id="ARBA00001974"/>
    </source>
</evidence>
<feature type="domain" description="FAD dependent oxidoreductase" evidence="6">
    <location>
        <begin position="16"/>
        <end position="411"/>
    </location>
</feature>
<dbReference type="InterPro" id="IPR045170">
    <property type="entry name" value="MTOX"/>
</dbReference>
<gene>
    <name evidence="7" type="ORF">LTR84_002816</name>
</gene>
<keyword evidence="5" id="KW-0560">Oxidoreductase</keyword>
<keyword evidence="3" id="KW-0285">Flavoprotein</keyword>
<dbReference type="InterPro" id="IPR036188">
    <property type="entry name" value="FAD/NAD-bd_sf"/>
</dbReference>
<evidence type="ECO:0000256" key="4">
    <source>
        <dbReference type="ARBA" id="ARBA00022827"/>
    </source>
</evidence>
<evidence type="ECO:0000256" key="3">
    <source>
        <dbReference type="ARBA" id="ARBA00022630"/>
    </source>
</evidence>
<reference evidence="7 8" key="1">
    <citation type="submission" date="2023-08" db="EMBL/GenBank/DDBJ databases">
        <title>Black Yeasts Isolated from many extreme environments.</title>
        <authorList>
            <person name="Coleine C."/>
            <person name="Stajich J.E."/>
            <person name="Selbmann L."/>
        </authorList>
    </citation>
    <scope>NUCLEOTIDE SEQUENCE [LARGE SCALE GENOMIC DNA]</scope>
    <source>
        <strain evidence="7 8">CCFEE 5792</strain>
    </source>
</reference>
<comment type="caution">
    <text evidence="7">The sequence shown here is derived from an EMBL/GenBank/DDBJ whole genome shotgun (WGS) entry which is preliminary data.</text>
</comment>
<keyword evidence="8" id="KW-1185">Reference proteome</keyword>
<evidence type="ECO:0000313" key="7">
    <source>
        <dbReference type="EMBL" id="KAK5052012.1"/>
    </source>
</evidence>
<dbReference type="Pfam" id="PF01266">
    <property type="entry name" value="DAO"/>
    <property type="match status" value="1"/>
</dbReference>
<dbReference type="AlphaFoldDB" id="A0AAV9NCJ5"/>
<dbReference type="Gene3D" id="3.30.9.10">
    <property type="entry name" value="D-Amino Acid Oxidase, subunit A, domain 2"/>
    <property type="match status" value="1"/>
</dbReference>
<accession>A0AAV9NCJ5</accession>
<dbReference type="GeneID" id="89971015"/>